<evidence type="ECO:0000256" key="5">
    <source>
        <dbReference type="ARBA" id="ARBA00022833"/>
    </source>
</evidence>
<dbReference type="EnsemblMetazoa" id="CLYHEMT013041.1">
    <property type="protein sequence ID" value="CLYHEMP013041.1"/>
    <property type="gene ID" value="CLYHEMG013041"/>
</dbReference>
<dbReference type="Gene3D" id="3.30.160.60">
    <property type="entry name" value="Classic Zinc Finger"/>
    <property type="match status" value="3"/>
</dbReference>
<dbReference type="GO" id="GO:0000978">
    <property type="term" value="F:RNA polymerase II cis-regulatory region sequence-specific DNA binding"/>
    <property type="evidence" value="ECO:0007669"/>
    <property type="project" value="TreeGrafter"/>
</dbReference>
<dbReference type="SUPFAM" id="SSF57667">
    <property type="entry name" value="beta-beta-alpha zinc fingers"/>
    <property type="match status" value="3"/>
</dbReference>
<keyword evidence="10" id="KW-1185">Reference proteome</keyword>
<dbReference type="InterPro" id="IPR036236">
    <property type="entry name" value="Znf_C2H2_sf"/>
</dbReference>
<reference evidence="9" key="1">
    <citation type="submission" date="2021-01" db="UniProtKB">
        <authorList>
            <consortium name="EnsemblMetazoa"/>
        </authorList>
    </citation>
    <scope>IDENTIFICATION</scope>
</reference>
<dbReference type="Pfam" id="PF00096">
    <property type="entry name" value="zf-C2H2"/>
    <property type="match status" value="1"/>
</dbReference>
<dbReference type="OrthoDB" id="5967846at2759"/>
<dbReference type="InterPro" id="IPR050527">
    <property type="entry name" value="Snail/Krueppel_Znf"/>
</dbReference>
<feature type="domain" description="C2H2-type" evidence="8">
    <location>
        <begin position="47"/>
        <end position="74"/>
    </location>
</feature>
<dbReference type="PANTHER" id="PTHR24388">
    <property type="entry name" value="ZINC FINGER PROTEIN"/>
    <property type="match status" value="1"/>
</dbReference>
<evidence type="ECO:0000256" key="4">
    <source>
        <dbReference type="ARBA" id="ARBA00022771"/>
    </source>
</evidence>
<name>A0A7M5WTX9_9CNID</name>
<evidence type="ECO:0000313" key="9">
    <source>
        <dbReference type="EnsemblMetazoa" id="CLYHEMP013041.1"/>
    </source>
</evidence>
<evidence type="ECO:0000259" key="8">
    <source>
        <dbReference type="PROSITE" id="PS50157"/>
    </source>
</evidence>
<dbReference type="SMART" id="SM00355">
    <property type="entry name" value="ZnF_C2H2"/>
    <property type="match status" value="3"/>
</dbReference>
<dbReference type="GO" id="GO:0008270">
    <property type="term" value="F:zinc ion binding"/>
    <property type="evidence" value="ECO:0007669"/>
    <property type="project" value="UniProtKB-KW"/>
</dbReference>
<dbReference type="Proteomes" id="UP000594262">
    <property type="component" value="Unplaced"/>
</dbReference>
<dbReference type="AlphaFoldDB" id="A0A7M5WTX9"/>
<dbReference type="PANTHER" id="PTHR24388:SF54">
    <property type="entry name" value="PROTEIN ESCARGOT"/>
    <property type="match status" value="1"/>
</dbReference>
<evidence type="ECO:0000256" key="1">
    <source>
        <dbReference type="ARBA" id="ARBA00004123"/>
    </source>
</evidence>
<proteinExistence type="predicted"/>
<dbReference type="InterPro" id="IPR013087">
    <property type="entry name" value="Znf_C2H2_type"/>
</dbReference>
<keyword evidence="4 7" id="KW-0863">Zinc-finger</keyword>
<evidence type="ECO:0000313" key="10">
    <source>
        <dbReference type="Proteomes" id="UP000594262"/>
    </source>
</evidence>
<evidence type="ECO:0000256" key="6">
    <source>
        <dbReference type="ARBA" id="ARBA00023242"/>
    </source>
</evidence>
<keyword evidence="5" id="KW-0862">Zinc</keyword>
<evidence type="ECO:0000256" key="3">
    <source>
        <dbReference type="ARBA" id="ARBA00022737"/>
    </source>
</evidence>
<dbReference type="GO" id="GO:0005634">
    <property type="term" value="C:nucleus"/>
    <property type="evidence" value="ECO:0007669"/>
    <property type="project" value="UniProtKB-SubCell"/>
</dbReference>
<evidence type="ECO:0000256" key="7">
    <source>
        <dbReference type="PROSITE-ProRule" id="PRU00042"/>
    </source>
</evidence>
<evidence type="ECO:0000256" key="2">
    <source>
        <dbReference type="ARBA" id="ARBA00022723"/>
    </source>
</evidence>
<feature type="domain" description="C2H2-type" evidence="8">
    <location>
        <begin position="77"/>
        <end position="105"/>
    </location>
</feature>
<sequence length="151" mass="17570">MSFSQLYDLEAHLKDAHGGFKCVSCEKSFMTKSGLITRQKEFHKDRSKCQHCGKVLATEESLKRHSTRHPCHQEKRFSCIKCGKGFTTNSSLALHDNEIHKMIETFKCSIYAVKLIWVIFEKSQYKNHMNSHNNVKPLKCEECGKRFQQKT</sequence>
<dbReference type="FunFam" id="3.30.160.60:FF:000100">
    <property type="entry name" value="Zinc finger 45-like"/>
    <property type="match status" value="1"/>
</dbReference>
<keyword evidence="3" id="KW-0677">Repeat</keyword>
<dbReference type="GO" id="GO:0000981">
    <property type="term" value="F:DNA-binding transcription factor activity, RNA polymerase II-specific"/>
    <property type="evidence" value="ECO:0007669"/>
    <property type="project" value="TreeGrafter"/>
</dbReference>
<feature type="domain" description="C2H2-type" evidence="8">
    <location>
        <begin position="20"/>
        <end position="48"/>
    </location>
</feature>
<comment type="subcellular location">
    <subcellularLocation>
        <location evidence="1">Nucleus</location>
    </subcellularLocation>
</comment>
<dbReference type="PROSITE" id="PS00028">
    <property type="entry name" value="ZINC_FINGER_C2H2_1"/>
    <property type="match status" value="1"/>
</dbReference>
<accession>A0A7M5WTX9</accession>
<protein>
    <recommendedName>
        <fullName evidence="8">C2H2-type domain-containing protein</fullName>
    </recommendedName>
</protein>
<keyword evidence="2" id="KW-0479">Metal-binding</keyword>
<keyword evidence="6" id="KW-0539">Nucleus</keyword>
<dbReference type="PROSITE" id="PS50157">
    <property type="entry name" value="ZINC_FINGER_C2H2_2"/>
    <property type="match status" value="3"/>
</dbReference>
<organism evidence="9 10">
    <name type="scientific">Clytia hemisphaerica</name>
    <dbReference type="NCBI Taxonomy" id="252671"/>
    <lineage>
        <taxon>Eukaryota</taxon>
        <taxon>Metazoa</taxon>
        <taxon>Cnidaria</taxon>
        <taxon>Hydrozoa</taxon>
        <taxon>Hydroidolina</taxon>
        <taxon>Leptothecata</taxon>
        <taxon>Obeliida</taxon>
        <taxon>Clytiidae</taxon>
        <taxon>Clytia</taxon>
    </lineage>
</organism>